<evidence type="ECO:0000256" key="8">
    <source>
        <dbReference type="ARBA" id="ARBA00037630"/>
    </source>
</evidence>
<dbReference type="PANTHER" id="PTHR12473:SF8">
    <property type="entry name" value="UBIQUITIN CARBOXYL-TERMINAL HYDROLASE MINDY-4-RELATED"/>
    <property type="match status" value="1"/>
</dbReference>
<comment type="caution">
    <text evidence="13">The sequence shown here is derived from an EMBL/GenBank/DDBJ whole genome shotgun (WGS) entry which is preliminary data.</text>
</comment>
<evidence type="ECO:0000313" key="13">
    <source>
        <dbReference type="EMBL" id="KAG5492620.1"/>
    </source>
</evidence>
<evidence type="ECO:0000256" key="3">
    <source>
        <dbReference type="ARBA" id="ARBA00012759"/>
    </source>
</evidence>
<reference evidence="13 14" key="1">
    <citation type="submission" date="2021-02" db="EMBL/GenBank/DDBJ databases">
        <title>Porcisia hertigi Genome sequencing and assembly.</title>
        <authorList>
            <person name="Almutairi H."/>
            <person name="Gatherer D."/>
        </authorList>
    </citation>
    <scope>NUCLEOTIDE SEQUENCE [LARGE SCALE GENOMIC DNA]</scope>
    <source>
        <strain evidence="13 14">C119</strain>
    </source>
</reference>
<proteinExistence type="inferred from homology"/>
<feature type="compositionally biased region" description="Polar residues" evidence="11">
    <location>
        <begin position="248"/>
        <end position="266"/>
    </location>
</feature>
<evidence type="ECO:0000259" key="12">
    <source>
        <dbReference type="SMART" id="SM01174"/>
    </source>
</evidence>
<feature type="region of interest" description="Disordered" evidence="11">
    <location>
        <begin position="134"/>
        <end position="319"/>
    </location>
</feature>
<sequence length="705" mass="77001">MPPKKRVKDIADAPVYNMAHEEQVQLLSDALLREYMHRRGFLQTLKAFDHEHPRDEKTISSRALMSDLVALKPDDQQRMKGEGIETIMEMLCNLRVERRLETERLKAELEVPLSKVPADYEALKCRHAEREACKAEGQVARRTPSKKSKASGSTIRNHGSDATDGVHQQRNIRHGKRHQRRSGTLPSGSSREIEPSGITIEDLLGSSHSSADNLDGRASLGEEENNVGSCTSNPAEHAKANLAPKSPVSCTDLSSSRSASAPTTQPAWMEVASKQKSPLPKGNRGGGDAPLRACDKADGDNDDELVNSEAGKDSDDDADLIGGAAMTAEQRDELSTAFQLLCGFEGCLHTAFLEQGFTFDDCAECALIQWQPGGCDGIIAPVQAFVSAYYYERELYVRKEQRQRECLAKALCTCLEQAQPNASKIVLIDSSWKNECGSSHYTRSHALRQAAQPRTRCWANMASMQEVARVLLDTLLTEKHWMDPRGGGLVSFLFSLLLSRGVDRVQQELATASFADSGRPSLLIPTSGRATLSLVNLVLTGRATPFRHNGIRNGNQVGYSSRLRCGVLCGKTGADSDEDRSAAASSTASSPISHTHAKEPQFPSWVLWHGDSFANVYMTKDTRQHFQQKRALGGSASADLVYWDAATEDEEYSLTVTVRDFTFGAGSGSGGTARNAKSFVNTAITSIPAWSSAVIDWCGKVPLRD</sequence>
<comment type="similarity">
    <text evidence="2">Belongs to the MINDY deubiquitinase family. FAM188 subfamily.</text>
</comment>
<evidence type="ECO:0000256" key="5">
    <source>
        <dbReference type="ARBA" id="ARBA00022786"/>
    </source>
</evidence>
<comment type="function">
    <text evidence="8">Probable hydrolase that can remove 'Lys-48'-linked conjugated ubiquitin from proteins.</text>
</comment>
<dbReference type="SMART" id="SM01174">
    <property type="entry name" value="DUF4205"/>
    <property type="match status" value="1"/>
</dbReference>
<evidence type="ECO:0000256" key="4">
    <source>
        <dbReference type="ARBA" id="ARBA00022670"/>
    </source>
</evidence>
<dbReference type="GeneID" id="94287324"/>
<dbReference type="PANTHER" id="PTHR12473">
    <property type="entry name" value="UBIQUITIN CARBOXYL-TERMINAL HYDROLASE MINDY-4-RELATED"/>
    <property type="match status" value="1"/>
</dbReference>
<evidence type="ECO:0000256" key="9">
    <source>
        <dbReference type="ARBA" id="ARBA00039781"/>
    </source>
</evidence>
<feature type="region of interest" description="Disordered" evidence="11">
    <location>
        <begin position="574"/>
        <end position="597"/>
    </location>
</feature>
<dbReference type="InterPro" id="IPR059022">
    <property type="entry name" value="MINDY4_N"/>
</dbReference>
<dbReference type="GO" id="GO:1990380">
    <property type="term" value="F:K48-linked deubiquitinase activity"/>
    <property type="evidence" value="ECO:0007669"/>
    <property type="project" value="InterPro"/>
</dbReference>
<organism evidence="13 14">
    <name type="scientific">Porcisia hertigi</name>
    <dbReference type="NCBI Taxonomy" id="2761500"/>
    <lineage>
        <taxon>Eukaryota</taxon>
        <taxon>Discoba</taxon>
        <taxon>Euglenozoa</taxon>
        <taxon>Kinetoplastea</taxon>
        <taxon>Metakinetoplastina</taxon>
        <taxon>Trypanosomatida</taxon>
        <taxon>Trypanosomatidae</taxon>
        <taxon>Leishmaniinae</taxon>
        <taxon>Porcisia</taxon>
    </lineage>
</organism>
<comment type="catalytic activity">
    <reaction evidence="1">
        <text>Thiol-dependent hydrolysis of ester, thioester, amide, peptide and isopeptide bonds formed by the C-terminal Gly of ubiquitin (a 76-residue protein attached to proteins as an intracellular targeting signal).</text>
        <dbReference type="EC" id="3.4.19.12"/>
    </reaction>
</comment>
<gene>
    <name evidence="13" type="ORF">JKF63_01199</name>
</gene>
<protein>
    <recommendedName>
        <fullName evidence="9">Probable ubiquitin carboxyl-terminal hydrolase MINDY-4</fullName>
        <ecNumber evidence="3">3.4.19.12</ecNumber>
    </recommendedName>
    <alternativeName>
        <fullName evidence="10">Probable deubiquitinating enzyme MINDY-4</fullName>
    </alternativeName>
</protein>
<dbReference type="AlphaFoldDB" id="A0A836L341"/>
<keyword evidence="7" id="KW-0788">Thiol protease</keyword>
<dbReference type="Pfam" id="PF13898">
    <property type="entry name" value="MINDY-3_4_CD"/>
    <property type="match status" value="1"/>
</dbReference>
<keyword evidence="5" id="KW-0833">Ubl conjugation pathway</keyword>
<keyword evidence="6" id="KW-0378">Hydrolase</keyword>
<evidence type="ECO:0000256" key="1">
    <source>
        <dbReference type="ARBA" id="ARBA00000707"/>
    </source>
</evidence>
<dbReference type="Proteomes" id="UP000674318">
    <property type="component" value="Chromosome 35"/>
</dbReference>
<dbReference type="InterPro" id="IPR025257">
    <property type="entry name" value="MINDY-3/4_CD"/>
</dbReference>
<name>A0A836L341_9TRYP</name>
<dbReference type="KEGG" id="phet:94287324"/>
<evidence type="ECO:0000256" key="10">
    <source>
        <dbReference type="ARBA" id="ARBA00041360"/>
    </source>
</evidence>
<keyword evidence="14" id="KW-1185">Reference proteome</keyword>
<evidence type="ECO:0000256" key="7">
    <source>
        <dbReference type="ARBA" id="ARBA00022807"/>
    </source>
</evidence>
<dbReference type="GO" id="GO:0004843">
    <property type="term" value="F:cysteine-type deubiquitinase activity"/>
    <property type="evidence" value="ECO:0007669"/>
    <property type="project" value="UniProtKB-EC"/>
</dbReference>
<dbReference type="Pfam" id="PF26038">
    <property type="entry name" value="Dimer_MINDY4_N"/>
    <property type="match status" value="1"/>
</dbReference>
<dbReference type="EC" id="3.4.19.12" evidence="3"/>
<dbReference type="GO" id="GO:0006508">
    <property type="term" value="P:proteolysis"/>
    <property type="evidence" value="ECO:0007669"/>
    <property type="project" value="UniProtKB-KW"/>
</dbReference>
<dbReference type="InterPro" id="IPR039785">
    <property type="entry name" value="MINY3/4"/>
</dbReference>
<evidence type="ECO:0000313" key="14">
    <source>
        <dbReference type="Proteomes" id="UP000674318"/>
    </source>
</evidence>
<dbReference type="GO" id="GO:0071108">
    <property type="term" value="P:protein K48-linked deubiquitination"/>
    <property type="evidence" value="ECO:0007669"/>
    <property type="project" value="InterPro"/>
</dbReference>
<evidence type="ECO:0000256" key="2">
    <source>
        <dbReference type="ARBA" id="ARBA00011074"/>
    </source>
</evidence>
<keyword evidence="4" id="KW-0645">Protease</keyword>
<feature type="compositionally biased region" description="Basic residues" evidence="11">
    <location>
        <begin position="170"/>
        <end position="181"/>
    </location>
</feature>
<dbReference type="EMBL" id="JAFJZO010000035">
    <property type="protein sequence ID" value="KAG5492620.1"/>
    <property type="molecule type" value="Genomic_DNA"/>
</dbReference>
<evidence type="ECO:0000256" key="6">
    <source>
        <dbReference type="ARBA" id="ARBA00022801"/>
    </source>
</evidence>
<feature type="domain" description="Deubiquitinating enzyme MINDY-3/4 conserved" evidence="12">
    <location>
        <begin position="338"/>
        <end position="699"/>
    </location>
</feature>
<accession>A0A836L341</accession>
<dbReference type="RefSeq" id="XP_067753404.1">
    <property type="nucleotide sequence ID" value="XM_067897247.1"/>
</dbReference>
<evidence type="ECO:0000256" key="11">
    <source>
        <dbReference type="SAM" id="MobiDB-lite"/>
    </source>
</evidence>
<dbReference type="OrthoDB" id="10263628at2759"/>